<evidence type="ECO:0000256" key="3">
    <source>
        <dbReference type="ARBA" id="ARBA00022692"/>
    </source>
</evidence>
<dbReference type="Pfam" id="PF01943">
    <property type="entry name" value="Polysacc_synt"/>
    <property type="match status" value="1"/>
</dbReference>
<keyword evidence="8" id="KW-1185">Reference proteome</keyword>
<name>A0A6A7BNW5_9PEZI</name>
<feature type="transmembrane region" description="Helical" evidence="6">
    <location>
        <begin position="56"/>
        <end position="79"/>
    </location>
</feature>
<dbReference type="PANTHER" id="PTHR30250">
    <property type="entry name" value="PST FAMILY PREDICTED COLANIC ACID TRANSPORTER"/>
    <property type="match status" value="1"/>
</dbReference>
<keyword evidence="2" id="KW-1003">Cell membrane</keyword>
<dbReference type="AlphaFoldDB" id="A0A6A7BNW5"/>
<accession>A0A6A7BNW5</accession>
<dbReference type="Proteomes" id="UP000799421">
    <property type="component" value="Unassembled WGS sequence"/>
</dbReference>
<dbReference type="PANTHER" id="PTHR30250:SF31">
    <property type="entry name" value="INNER MEMBRANE PROTEIN YGHQ"/>
    <property type="match status" value="1"/>
</dbReference>
<feature type="transmembrane region" description="Helical" evidence="6">
    <location>
        <begin position="100"/>
        <end position="123"/>
    </location>
</feature>
<evidence type="ECO:0000313" key="8">
    <source>
        <dbReference type="Proteomes" id="UP000799421"/>
    </source>
</evidence>
<evidence type="ECO:0008006" key="9">
    <source>
        <dbReference type="Google" id="ProtNLM"/>
    </source>
</evidence>
<comment type="subcellular location">
    <subcellularLocation>
        <location evidence="1">Cell membrane</location>
        <topology evidence="1">Multi-pass membrane protein</topology>
    </subcellularLocation>
</comment>
<gene>
    <name evidence="7" type="ORF">K470DRAFT_267103</name>
</gene>
<evidence type="ECO:0000256" key="5">
    <source>
        <dbReference type="ARBA" id="ARBA00023136"/>
    </source>
</evidence>
<proteinExistence type="predicted"/>
<feature type="transmembrane region" description="Helical" evidence="6">
    <location>
        <begin position="416"/>
        <end position="437"/>
    </location>
</feature>
<evidence type="ECO:0000256" key="1">
    <source>
        <dbReference type="ARBA" id="ARBA00004651"/>
    </source>
</evidence>
<keyword evidence="3 6" id="KW-0812">Transmembrane</keyword>
<dbReference type="GO" id="GO:0005886">
    <property type="term" value="C:plasma membrane"/>
    <property type="evidence" value="ECO:0007669"/>
    <property type="project" value="UniProtKB-SubCell"/>
</dbReference>
<feature type="transmembrane region" description="Helical" evidence="6">
    <location>
        <begin position="138"/>
        <end position="158"/>
    </location>
</feature>
<organism evidence="7 8">
    <name type="scientific">Piedraia hortae CBS 480.64</name>
    <dbReference type="NCBI Taxonomy" id="1314780"/>
    <lineage>
        <taxon>Eukaryota</taxon>
        <taxon>Fungi</taxon>
        <taxon>Dikarya</taxon>
        <taxon>Ascomycota</taxon>
        <taxon>Pezizomycotina</taxon>
        <taxon>Dothideomycetes</taxon>
        <taxon>Dothideomycetidae</taxon>
        <taxon>Capnodiales</taxon>
        <taxon>Piedraiaceae</taxon>
        <taxon>Piedraia</taxon>
    </lineage>
</organism>
<evidence type="ECO:0000256" key="2">
    <source>
        <dbReference type="ARBA" id="ARBA00022475"/>
    </source>
</evidence>
<keyword evidence="5 6" id="KW-0472">Membrane</keyword>
<feature type="transmembrane region" description="Helical" evidence="6">
    <location>
        <begin position="392"/>
        <end position="410"/>
    </location>
</feature>
<sequence length="439" mass="45984">MKETESAQAGSGSSLIHAALRNLGWLLASRGVLALLSLVYLGLATRTLGVRDFGRFALVTGAAQALVLFVGFQTWQVVVRYGVEHLRRGDRAALGRLYRACILLDATSAVVGIALTVAILVFFGDAMGIEGSMMGDTVIFAVAQIITVRSAAVGILRLSSRFRESATADSVTPVVRLTGAVIATIFYPTLQAFLVTWAVAEVATAAAYWWLLAKNGDLKIIREGPVALDALLRENPQLFGFLVNTNISSTLGLASKHVPLLFVGGFVGPAAAGGFRLAIQLAQALVKFSQLLSRAAFPELVRAMRQARSATMARSLQRGFVASGAAGLAILGLIALTGRPLLTAVGGDPRYAAAYPLLVWMVAAGAIDLAVVTFEPVLMAAHRSTAAMVSRIVGAAVQMATMIVLLPVMAAEGASIGVFAGSLVSAVLLSLSVARLLRR</sequence>
<dbReference type="OrthoDB" id="10517218at2759"/>
<feature type="transmembrane region" description="Helical" evidence="6">
    <location>
        <begin position="23"/>
        <end position="44"/>
    </location>
</feature>
<feature type="transmembrane region" description="Helical" evidence="6">
    <location>
        <begin position="357"/>
        <end position="380"/>
    </location>
</feature>
<protein>
    <recommendedName>
        <fullName evidence="9">Polysaccharide biosynthesis protein</fullName>
    </recommendedName>
</protein>
<evidence type="ECO:0000313" key="7">
    <source>
        <dbReference type="EMBL" id="KAF2857063.1"/>
    </source>
</evidence>
<feature type="transmembrane region" description="Helical" evidence="6">
    <location>
        <begin position="319"/>
        <end position="337"/>
    </location>
</feature>
<evidence type="ECO:0000256" key="4">
    <source>
        <dbReference type="ARBA" id="ARBA00022989"/>
    </source>
</evidence>
<dbReference type="InterPro" id="IPR050833">
    <property type="entry name" value="Poly_Biosynth_Transport"/>
</dbReference>
<dbReference type="InterPro" id="IPR002797">
    <property type="entry name" value="Polysacc_synth"/>
</dbReference>
<dbReference type="EMBL" id="MU006074">
    <property type="protein sequence ID" value="KAF2857063.1"/>
    <property type="molecule type" value="Genomic_DNA"/>
</dbReference>
<keyword evidence="4 6" id="KW-1133">Transmembrane helix</keyword>
<reference evidence="7" key="1">
    <citation type="journal article" date="2020" name="Stud. Mycol.">
        <title>101 Dothideomycetes genomes: a test case for predicting lifestyles and emergence of pathogens.</title>
        <authorList>
            <person name="Haridas S."/>
            <person name="Albert R."/>
            <person name="Binder M."/>
            <person name="Bloem J."/>
            <person name="Labutti K."/>
            <person name="Salamov A."/>
            <person name="Andreopoulos B."/>
            <person name="Baker S."/>
            <person name="Barry K."/>
            <person name="Bills G."/>
            <person name="Bluhm B."/>
            <person name="Cannon C."/>
            <person name="Castanera R."/>
            <person name="Culley D."/>
            <person name="Daum C."/>
            <person name="Ezra D."/>
            <person name="Gonzalez J."/>
            <person name="Henrissat B."/>
            <person name="Kuo A."/>
            <person name="Liang C."/>
            <person name="Lipzen A."/>
            <person name="Lutzoni F."/>
            <person name="Magnuson J."/>
            <person name="Mondo S."/>
            <person name="Nolan M."/>
            <person name="Ohm R."/>
            <person name="Pangilinan J."/>
            <person name="Park H.-J."/>
            <person name="Ramirez L."/>
            <person name="Alfaro M."/>
            <person name="Sun H."/>
            <person name="Tritt A."/>
            <person name="Yoshinaga Y."/>
            <person name="Zwiers L.-H."/>
            <person name="Turgeon B."/>
            <person name="Goodwin S."/>
            <person name="Spatafora J."/>
            <person name="Crous P."/>
            <person name="Grigoriev I."/>
        </authorList>
    </citation>
    <scope>NUCLEOTIDE SEQUENCE</scope>
    <source>
        <strain evidence="7">CBS 480.64</strain>
    </source>
</reference>
<evidence type="ECO:0000256" key="6">
    <source>
        <dbReference type="SAM" id="Phobius"/>
    </source>
</evidence>